<comment type="subcellular location">
    <subcellularLocation>
        <location evidence="2 12 14">Cytoplasm</location>
    </subcellularLocation>
</comment>
<keyword evidence="8 12" id="KW-0028">Amino-acid biosynthesis</keyword>
<accession>A0A9D1N4U9</accession>
<proteinExistence type="inferred from homology"/>
<feature type="active site" description="Proton acceptor" evidence="12">
    <location>
        <position position="8"/>
    </location>
</feature>
<dbReference type="EMBL" id="DVNZ01000233">
    <property type="protein sequence ID" value="HIU94956.1"/>
    <property type="molecule type" value="Genomic_DNA"/>
</dbReference>
<dbReference type="NCBIfam" id="TIGR00007">
    <property type="entry name" value="1-(5-phosphoribosyl)-5-[(5-phosphoribosylamino)methylideneamino]imidazole-4-carboxamide isomerase"/>
    <property type="match status" value="1"/>
</dbReference>
<comment type="catalytic activity">
    <reaction evidence="1 12 14">
        <text>1-(5-phospho-beta-D-ribosyl)-5-[(5-phospho-beta-D-ribosylamino)methylideneamino]imidazole-4-carboxamide = 5-[(5-phospho-1-deoxy-D-ribulos-1-ylimino)methylamino]-1-(5-phospho-beta-D-ribosyl)imidazole-4-carboxamide</text>
        <dbReference type="Rhea" id="RHEA:15469"/>
        <dbReference type="ChEBI" id="CHEBI:58435"/>
        <dbReference type="ChEBI" id="CHEBI:58525"/>
        <dbReference type="EC" id="5.3.1.16"/>
    </reaction>
</comment>
<evidence type="ECO:0000313" key="16">
    <source>
        <dbReference type="Proteomes" id="UP000824128"/>
    </source>
</evidence>
<gene>
    <name evidence="12 15" type="primary">hisA</name>
    <name evidence="15" type="ORF">IAD24_07365</name>
</gene>
<comment type="similarity">
    <text evidence="4 12 13">Belongs to the HisA/HisF family.</text>
</comment>
<evidence type="ECO:0000256" key="14">
    <source>
        <dbReference type="RuleBase" id="RU003658"/>
    </source>
</evidence>
<dbReference type="Proteomes" id="UP000824128">
    <property type="component" value="Unassembled WGS sequence"/>
</dbReference>
<dbReference type="AlphaFoldDB" id="A0A9D1N4U9"/>
<evidence type="ECO:0000256" key="8">
    <source>
        <dbReference type="ARBA" id="ARBA00022605"/>
    </source>
</evidence>
<dbReference type="InterPro" id="IPR006063">
    <property type="entry name" value="HisA_bact_arch"/>
</dbReference>
<reference evidence="15" key="1">
    <citation type="submission" date="2020-10" db="EMBL/GenBank/DDBJ databases">
        <authorList>
            <person name="Gilroy R."/>
        </authorList>
    </citation>
    <scope>NUCLEOTIDE SEQUENCE</scope>
    <source>
        <strain evidence="15">ChiGjej2B2-16831</strain>
    </source>
</reference>
<evidence type="ECO:0000256" key="9">
    <source>
        <dbReference type="ARBA" id="ARBA00023102"/>
    </source>
</evidence>
<evidence type="ECO:0000256" key="11">
    <source>
        <dbReference type="ARBA" id="ARBA00030547"/>
    </source>
</evidence>
<evidence type="ECO:0000256" key="12">
    <source>
        <dbReference type="HAMAP-Rule" id="MF_01014"/>
    </source>
</evidence>
<name>A0A9D1N4U9_9FIRM</name>
<dbReference type="Pfam" id="PF00977">
    <property type="entry name" value="His_biosynth"/>
    <property type="match status" value="1"/>
</dbReference>
<reference evidence="15" key="2">
    <citation type="journal article" date="2021" name="PeerJ">
        <title>Extensive microbial diversity within the chicken gut microbiome revealed by metagenomics and culture.</title>
        <authorList>
            <person name="Gilroy R."/>
            <person name="Ravi A."/>
            <person name="Getino M."/>
            <person name="Pursley I."/>
            <person name="Horton D.L."/>
            <person name="Alikhan N.F."/>
            <person name="Baker D."/>
            <person name="Gharbi K."/>
            <person name="Hall N."/>
            <person name="Watson M."/>
            <person name="Adriaenssens E.M."/>
            <person name="Foster-Nyarko E."/>
            <person name="Jarju S."/>
            <person name="Secka A."/>
            <person name="Antonio M."/>
            <person name="Oren A."/>
            <person name="Chaudhuri R.R."/>
            <person name="La Ragione R."/>
            <person name="Hildebrand F."/>
            <person name="Pallen M.J."/>
        </authorList>
    </citation>
    <scope>NUCLEOTIDE SEQUENCE</scope>
    <source>
        <strain evidence="15">ChiGjej2B2-16831</strain>
    </source>
</reference>
<evidence type="ECO:0000256" key="10">
    <source>
        <dbReference type="ARBA" id="ARBA00023235"/>
    </source>
</evidence>
<evidence type="ECO:0000256" key="3">
    <source>
        <dbReference type="ARBA" id="ARBA00005133"/>
    </source>
</evidence>
<evidence type="ECO:0000256" key="2">
    <source>
        <dbReference type="ARBA" id="ARBA00004496"/>
    </source>
</evidence>
<dbReference type="HAMAP" id="MF_01014">
    <property type="entry name" value="HisA"/>
    <property type="match status" value="1"/>
</dbReference>
<sequence length="241" mass="24165">MEVYFAVDVLGGSAVRLLHGDYAKKTVYYPDAADAAAALAAAGARRLHVVDLDGARGDGADNFAAVRRIAASGVPFVQVGGGVRSMARIEAYLDAGASRVILGTAALRDPALLDAALARYGARIAVGVDARGGRVAVSGWRETSAVEAGPFCASLAARGVSCVIHTDISRDGALCGVNLAAYRALLDIPGLAVVASGGVAGAQDLRALAALGVHGAIVGRALYEGRLDVAAALEAAGEEGA</sequence>
<dbReference type="GO" id="GO:0005737">
    <property type="term" value="C:cytoplasm"/>
    <property type="evidence" value="ECO:0007669"/>
    <property type="project" value="UniProtKB-SubCell"/>
</dbReference>
<comment type="pathway">
    <text evidence="3 12 14">Amino-acid biosynthesis; L-histidine biosynthesis; L-histidine from 5-phospho-alpha-D-ribose 1-diphosphate: step 4/9.</text>
</comment>
<evidence type="ECO:0000256" key="5">
    <source>
        <dbReference type="ARBA" id="ARBA00012550"/>
    </source>
</evidence>
<dbReference type="SUPFAM" id="SSF51366">
    <property type="entry name" value="Ribulose-phoshate binding barrel"/>
    <property type="match status" value="1"/>
</dbReference>
<evidence type="ECO:0000256" key="1">
    <source>
        <dbReference type="ARBA" id="ARBA00000901"/>
    </source>
</evidence>
<evidence type="ECO:0000256" key="7">
    <source>
        <dbReference type="ARBA" id="ARBA00022490"/>
    </source>
</evidence>
<evidence type="ECO:0000256" key="13">
    <source>
        <dbReference type="RuleBase" id="RU003657"/>
    </source>
</evidence>
<evidence type="ECO:0000256" key="6">
    <source>
        <dbReference type="ARBA" id="ARBA00018464"/>
    </source>
</evidence>
<dbReference type="PANTHER" id="PTHR43090">
    <property type="entry name" value="1-(5-PHOSPHORIBOSYL)-5-[(5-PHOSPHORIBOSYLAMINO)METHYLIDENEAMINO] IMIDAZOLE-4-CARBOXAMIDE ISOMERASE"/>
    <property type="match status" value="1"/>
</dbReference>
<evidence type="ECO:0000256" key="4">
    <source>
        <dbReference type="ARBA" id="ARBA00009667"/>
    </source>
</evidence>
<keyword evidence="9 12" id="KW-0368">Histidine biosynthesis</keyword>
<keyword evidence="7 12" id="KW-0963">Cytoplasm</keyword>
<protein>
    <recommendedName>
        <fullName evidence="6 12">1-(5-phosphoribosyl)-5-[(5-phosphoribosylamino)methylideneamino] imidazole-4-carboxamide isomerase</fullName>
        <ecNumber evidence="5 12">5.3.1.16</ecNumber>
    </recommendedName>
    <alternativeName>
        <fullName evidence="11 12">Phosphoribosylformimino-5-aminoimidazole carboxamide ribotide isomerase</fullName>
    </alternativeName>
</protein>
<comment type="caution">
    <text evidence="15">The sequence shown here is derived from an EMBL/GenBank/DDBJ whole genome shotgun (WGS) entry which is preliminary data.</text>
</comment>
<dbReference type="InterPro" id="IPR011060">
    <property type="entry name" value="RibuloseP-bd_barrel"/>
</dbReference>
<organism evidence="15 16">
    <name type="scientific">Candidatus Aphodomorpha intestinavium</name>
    <dbReference type="NCBI Taxonomy" id="2840672"/>
    <lineage>
        <taxon>Bacteria</taxon>
        <taxon>Bacillati</taxon>
        <taxon>Bacillota</taxon>
        <taxon>Clostridia</taxon>
        <taxon>Eubacteriales</taxon>
        <taxon>Candidatus Aphodomorpha</taxon>
    </lineage>
</organism>
<dbReference type="GO" id="GO:0003949">
    <property type="term" value="F:1-(5-phosphoribosyl)-5-[(5-phosphoribosylamino)methylideneamino]imidazole-4-carboxamide isomerase activity"/>
    <property type="evidence" value="ECO:0007669"/>
    <property type="project" value="UniProtKB-UniRule"/>
</dbReference>
<dbReference type="GO" id="GO:0000162">
    <property type="term" value="P:L-tryptophan biosynthetic process"/>
    <property type="evidence" value="ECO:0007669"/>
    <property type="project" value="TreeGrafter"/>
</dbReference>
<dbReference type="InterPro" id="IPR044524">
    <property type="entry name" value="Isoase_HisA-like"/>
</dbReference>
<dbReference type="FunFam" id="3.20.20.70:FF:000009">
    <property type="entry name" value="1-(5-phosphoribosyl)-5-[(5-phosphoribosylamino)methylideneamino] imidazole-4-carboxamide isomerase"/>
    <property type="match status" value="1"/>
</dbReference>
<dbReference type="InterPro" id="IPR013785">
    <property type="entry name" value="Aldolase_TIM"/>
</dbReference>
<dbReference type="EC" id="5.3.1.16" evidence="5 12"/>
<keyword evidence="10 12" id="KW-0413">Isomerase</keyword>
<feature type="active site" description="Proton donor" evidence="12">
    <location>
        <position position="129"/>
    </location>
</feature>
<dbReference type="InterPro" id="IPR006062">
    <property type="entry name" value="His_biosynth"/>
</dbReference>
<dbReference type="PANTHER" id="PTHR43090:SF2">
    <property type="entry name" value="1-(5-PHOSPHORIBOSYL)-5-[(5-PHOSPHORIBOSYLAMINO)METHYLIDENEAMINO] IMIDAZOLE-4-CARBOXAMIDE ISOMERASE"/>
    <property type="match status" value="1"/>
</dbReference>
<dbReference type="CDD" id="cd04732">
    <property type="entry name" value="HisA"/>
    <property type="match status" value="1"/>
</dbReference>
<dbReference type="Gene3D" id="3.20.20.70">
    <property type="entry name" value="Aldolase class I"/>
    <property type="match status" value="1"/>
</dbReference>
<dbReference type="InterPro" id="IPR023016">
    <property type="entry name" value="HisA/PriA"/>
</dbReference>
<evidence type="ECO:0000313" key="15">
    <source>
        <dbReference type="EMBL" id="HIU94956.1"/>
    </source>
</evidence>
<dbReference type="GO" id="GO:0000105">
    <property type="term" value="P:L-histidine biosynthetic process"/>
    <property type="evidence" value="ECO:0007669"/>
    <property type="project" value="UniProtKB-UniRule"/>
</dbReference>